<evidence type="ECO:0000256" key="7">
    <source>
        <dbReference type="ARBA" id="ARBA00022982"/>
    </source>
</evidence>
<proteinExistence type="inferred from homology"/>
<dbReference type="OrthoDB" id="44067at2759"/>
<dbReference type="RefSeq" id="XP_006695965.1">
    <property type="nucleotide sequence ID" value="XM_006695902.1"/>
</dbReference>
<evidence type="ECO:0000256" key="11">
    <source>
        <dbReference type="ARBA" id="ARBA00044247"/>
    </source>
</evidence>
<dbReference type="InterPro" id="IPR008027">
    <property type="entry name" value="QCR9"/>
</dbReference>
<sequence>MPRTKPSFEPHVQLQPISFGSGYFRAAFPAAASGQFCSALLAPGPRTQTSKVEISRSDPLLAVFLALRPRNVTWHVAPQIGILNSHNGLLRGLQASPLSTTPSSCLYSADPVTVDYVRLLTCSLSTLFRRNWTMLGVVFASAFAFELGFNTVMDRIWDNHNKGRQWKDIRHKYVQGGEDEE</sequence>
<dbReference type="KEGG" id="cthr:CTHT_0056410"/>
<reference evidence="12 13" key="1">
    <citation type="journal article" date="2011" name="Cell">
        <title>Insight into structure and assembly of the nuclear pore complex by utilizing the genome of a eukaryotic thermophile.</title>
        <authorList>
            <person name="Amlacher S."/>
            <person name="Sarges P."/>
            <person name="Flemming D."/>
            <person name="van Noort V."/>
            <person name="Kunze R."/>
            <person name="Devos D.P."/>
            <person name="Arumugam M."/>
            <person name="Bork P."/>
            <person name="Hurt E."/>
        </authorList>
    </citation>
    <scope>NUCLEOTIDE SEQUENCE [LARGE SCALE GENOMIC DNA]</scope>
    <source>
        <strain evidence="13">DSM 1495 / CBS 144.50 / IMI 039719</strain>
    </source>
</reference>
<protein>
    <recommendedName>
        <fullName evidence="11">Complex III subunit 9</fullName>
    </recommendedName>
</protein>
<evidence type="ECO:0000256" key="4">
    <source>
        <dbReference type="ARBA" id="ARBA00022660"/>
    </source>
</evidence>
<dbReference type="AlphaFoldDB" id="G0SC94"/>
<dbReference type="Gene3D" id="1.20.5.260">
    <property type="entry name" value="Cytochrome b-c1 complex subunit 9"/>
    <property type="match status" value="1"/>
</dbReference>
<dbReference type="GO" id="GO:0045275">
    <property type="term" value="C:respiratory chain complex III"/>
    <property type="evidence" value="ECO:0007669"/>
    <property type="project" value="InterPro"/>
</dbReference>
<evidence type="ECO:0000313" key="13">
    <source>
        <dbReference type="Proteomes" id="UP000008066"/>
    </source>
</evidence>
<dbReference type="PANTHER" id="PTHR12980">
    <property type="entry name" value="UBIQUINOL-CYTOCHROME C REDUCTASE COMPLEX, SUBUNIT X"/>
    <property type="match status" value="1"/>
</dbReference>
<keyword evidence="4" id="KW-0679">Respiratory chain</keyword>
<keyword evidence="13" id="KW-1185">Reference proteome</keyword>
<evidence type="ECO:0000256" key="6">
    <source>
        <dbReference type="ARBA" id="ARBA00022792"/>
    </source>
</evidence>
<evidence type="ECO:0000256" key="9">
    <source>
        <dbReference type="ARBA" id="ARBA00023128"/>
    </source>
</evidence>
<keyword evidence="3" id="KW-0813">Transport</keyword>
<name>G0SC94_CHATD</name>
<evidence type="ECO:0000256" key="3">
    <source>
        <dbReference type="ARBA" id="ARBA00022448"/>
    </source>
</evidence>
<evidence type="ECO:0000256" key="1">
    <source>
        <dbReference type="ARBA" id="ARBA00004434"/>
    </source>
</evidence>
<gene>
    <name evidence="12" type="ORF">CTHT_0056410</name>
</gene>
<evidence type="ECO:0000256" key="5">
    <source>
        <dbReference type="ARBA" id="ARBA00022692"/>
    </source>
</evidence>
<organism evidence="13">
    <name type="scientific">Chaetomium thermophilum (strain DSM 1495 / CBS 144.50 / IMI 039719)</name>
    <name type="common">Thermochaetoides thermophila</name>
    <dbReference type="NCBI Taxonomy" id="759272"/>
    <lineage>
        <taxon>Eukaryota</taxon>
        <taxon>Fungi</taxon>
        <taxon>Dikarya</taxon>
        <taxon>Ascomycota</taxon>
        <taxon>Pezizomycotina</taxon>
        <taxon>Sordariomycetes</taxon>
        <taxon>Sordariomycetidae</taxon>
        <taxon>Sordariales</taxon>
        <taxon>Chaetomiaceae</taxon>
        <taxon>Thermochaetoides</taxon>
    </lineage>
</organism>
<dbReference type="Proteomes" id="UP000008066">
    <property type="component" value="Unassembled WGS sequence"/>
</dbReference>
<keyword evidence="6" id="KW-0999">Mitochondrion inner membrane</keyword>
<dbReference type="Pfam" id="PF05365">
    <property type="entry name" value="UCR_UQCRX_QCR9"/>
    <property type="match status" value="1"/>
</dbReference>
<dbReference type="SUPFAM" id="SSF81514">
    <property type="entry name" value="Subunit X (non-heme 7 kDa protein) of cytochrome bc1 complex (Ubiquinol-cytochrome c reductase)"/>
    <property type="match status" value="1"/>
</dbReference>
<keyword evidence="5" id="KW-0812">Transmembrane</keyword>
<dbReference type="HOGENOM" id="CLU_1488839_0_0_1"/>
<dbReference type="GeneID" id="18259679"/>
<accession>G0SC94</accession>
<evidence type="ECO:0000256" key="8">
    <source>
        <dbReference type="ARBA" id="ARBA00022989"/>
    </source>
</evidence>
<keyword evidence="10" id="KW-0472">Membrane</keyword>
<evidence type="ECO:0000313" key="12">
    <source>
        <dbReference type="EMBL" id="EGS19020.1"/>
    </source>
</evidence>
<keyword evidence="9" id="KW-0496">Mitochondrion</keyword>
<dbReference type="FunFam" id="1.20.5.260:FF:000001">
    <property type="entry name" value="Cytochrome b-c1 complex subunit 9"/>
    <property type="match status" value="1"/>
</dbReference>
<comment type="similarity">
    <text evidence="2">Belongs to the UQCR10/QCR9 family.</text>
</comment>
<dbReference type="PANTHER" id="PTHR12980:SF0">
    <property type="entry name" value="CYTOCHROME B-C1 COMPLEX SUBUNIT 9"/>
    <property type="match status" value="1"/>
</dbReference>
<dbReference type="eggNOG" id="KOG3494">
    <property type="taxonomic scope" value="Eukaryota"/>
</dbReference>
<keyword evidence="7" id="KW-0249">Electron transport</keyword>
<keyword evidence="8" id="KW-1133">Transmembrane helix</keyword>
<dbReference type="GO" id="GO:0006122">
    <property type="term" value="P:mitochondrial electron transport, ubiquinol to cytochrome c"/>
    <property type="evidence" value="ECO:0007669"/>
    <property type="project" value="InterPro"/>
</dbReference>
<evidence type="ECO:0000256" key="10">
    <source>
        <dbReference type="ARBA" id="ARBA00023136"/>
    </source>
</evidence>
<dbReference type="GO" id="GO:0005743">
    <property type="term" value="C:mitochondrial inner membrane"/>
    <property type="evidence" value="ECO:0007669"/>
    <property type="project" value="UniProtKB-SubCell"/>
</dbReference>
<dbReference type="EMBL" id="GL988045">
    <property type="protein sequence ID" value="EGS19020.1"/>
    <property type="molecule type" value="Genomic_DNA"/>
</dbReference>
<evidence type="ECO:0000256" key="2">
    <source>
        <dbReference type="ARBA" id="ARBA00007856"/>
    </source>
</evidence>
<dbReference type="InterPro" id="IPR036656">
    <property type="entry name" value="QCR9_sf"/>
</dbReference>
<dbReference type="STRING" id="759272.G0SC94"/>
<comment type="subcellular location">
    <subcellularLocation>
        <location evidence="1">Mitochondrion inner membrane</location>
        <topology evidence="1">Single-pass membrane protein</topology>
    </subcellularLocation>
</comment>